<feature type="transmembrane region" description="Helical" evidence="2">
    <location>
        <begin position="107"/>
        <end position="129"/>
    </location>
</feature>
<dbReference type="InterPro" id="IPR045339">
    <property type="entry name" value="DUF6534"/>
</dbReference>
<name>A0A165EHY8_EXIGL</name>
<dbReference type="PANTHER" id="PTHR40465">
    <property type="entry name" value="CHROMOSOME 1, WHOLE GENOME SHOTGUN SEQUENCE"/>
    <property type="match status" value="1"/>
</dbReference>
<keyword evidence="2" id="KW-1133">Transmembrane helix</keyword>
<organism evidence="4 5">
    <name type="scientific">Exidia glandulosa HHB12029</name>
    <dbReference type="NCBI Taxonomy" id="1314781"/>
    <lineage>
        <taxon>Eukaryota</taxon>
        <taxon>Fungi</taxon>
        <taxon>Dikarya</taxon>
        <taxon>Basidiomycota</taxon>
        <taxon>Agaricomycotina</taxon>
        <taxon>Agaricomycetes</taxon>
        <taxon>Auriculariales</taxon>
        <taxon>Exidiaceae</taxon>
        <taxon>Exidia</taxon>
    </lineage>
</organism>
<keyword evidence="5" id="KW-1185">Reference proteome</keyword>
<accession>A0A165EHY8</accession>
<dbReference type="Proteomes" id="UP000077266">
    <property type="component" value="Unassembled WGS sequence"/>
</dbReference>
<feature type="transmembrane region" description="Helical" evidence="2">
    <location>
        <begin position="149"/>
        <end position="172"/>
    </location>
</feature>
<evidence type="ECO:0000256" key="1">
    <source>
        <dbReference type="SAM" id="MobiDB-lite"/>
    </source>
</evidence>
<keyword evidence="2" id="KW-0812">Transmembrane</keyword>
<dbReference type="OrthoDB" id="2953893at2759"/>
<dbReference type="EMBL" id="KV426139">
    <property type="protein sequence ID" value="KZV86975.1"/>
    <property type="molecule type" value="Genomic_DNA"/>
</dbReference>
<dbReference type="PANTHER" id="PTHR40465:SF1">
    <property type="entry name" value="DUF6534 DOMAIN-CONTAINING PROTEIN"/>
    <property type="match status" value="1"/>
</dbReference>
<proteinExistence type="predicted"/>
<reference evidence="4 5" key="1">
    <citation type="journal article" date="2016" name="Mol. Biol. Evol.">
        <title>Comparative Genomics of Early-Diverging Mushroom-Forming Fungi Provides Insights into the Origins of Lignocellulose Decay Capabilities.</title>
        <authorList>
            <person name="Nagy L.G."/>
            <person name="Riley R."/>
            <person name="Tritt A."/>
            <person name="Adam C."/>
            <person name="Daum C."/>
            <person name="Floudas D."/>
            <person name="Sun H."/>
            <person name="Yadav J.S."/>
            <person name="Pangilinan J."/>
            <person name="Larsson K.H."/>
            <person name="Matsuura K."/>
            <person name="Barry K."/>
            <person name="Labutti K."/>
            <person name="Kuo R."/>
            <person name="Ohm R.A."/>
            <person name="Bhattacharya S.S."/>
            <person name="Shirouzu T."/>
            <person name="Yoshinaga Y."/>
            <person name="Martin F.M."/>
            <person name="Grigoriev I.V."/>
            <person name="Hibbett D.S."/>
        </authorList>
    </citation>
    <scope>NUCLEOTIDE SEQUENCE [LARGE SCALE GENOMIC DNA]</scope>
    <source>
        <strain evidence="4 5">HHB12029</strain>
    </source>
</reference>
<feature type="domain" description="DUF6534" evidence="3">
    <location>
        <begin position="154"/>
        <end position="243"/>
    </location>
</feature>
<evidence type="ECO:0000313" key="5">
    <source>
        <dbReference type="Proteomes" id="UP000077266"/>
    </source>
</evidence>
<sequence>MPDTCPGIPPDIAFMYVPVIYYYHTNHSTDATWLKTLVYSMATLEVLQTCLVTADAFHWFVFGYGNMARLDDTFLNSWDVPLLDAVIALIAQLFYCWRIWILRPKSYGILSAIIIVALTQCGAGIAVAIRANEIQKLSHIGENLIPQAIWLSGSALADIMITATLSWTLLMAGSKGLPERSRRIINRIVTVTVETNSLTAGVAILSLIIFLAVPAHSALVVPPTAVMGKLYTNCLVAVLNHRSQHDEPASQLTLDSHSMGMSSRTRWQSSKDTTSPRSPGKPPRLYRSASSKDEYGVNTTQSFPLSVTVMQDVETDDDYKVRTSESRTR</sequence>
<feature type="compositionally biased region" description="Polar residues" evidence="1">
    <location>
        <begin position="250"/>
        <end position="277"/>
    </location>
</feature>
<evidence type="ECO:0000313" key="4">
    <source>
        <dbReference type="EMBL" id="KZV86975.1"/>
    </source>
</evidence>
<keyword evidence="2" id="KW-0472">Membrane</keyword>
<gene>
    <name evidence="4" type="ORF">EXIGLDRAFT_801275</name>
</gene>
<dbReference type="InParanoid" id="A0A165EHY8"/>
<feature type="transmembrane region" description="Helical" evidence="2">
    <location>
        <begin position="82"/>
        <end position="100"/>
    </location>
</feature>
<evidence type="ECO:0000256" key="2">
    <source>
        <dbReference type="SAM" id="Phobius"/>
    </source>
</evidence>
<protein>
    <recommendedName>
        <fullName evidence="3">DUF6534 domain-containing protein</fullName>
    </recommendedName>
</protein>
<feature type="transmembrane region" description="Helical" evidence="2">
    <location>
        <begin position="184"/>
        <end position="213"/>
    </location>
</feature>
<dbReference type="Pfam" id="PF20152">
    <property type="entry name" value="DUF6534"/>
    <property type="match status" value="1"/>
</dbReference>
<feature type="region of interest" description="Disordered" evidence="1">
    <location>
        <begin position="246"/>
        <end position="301"/>
    </location>
</feature>
<dbReference type="AlphaFoldDB" id="A0A165EHY8"/>
<evidence type="ECO:0000259" key="3">
    <source>
        <dbReference type="Pfam" id="PF20152"/>
    </source>
</evidence>